<dbReference type="PANTHER" id="PTHR42734">
    <property type="entry name" value="METAL TRANSPORT SYSTEM ATP-BINDING PROTEIN TM_0124-RELATED"/>
    <property type="match status" value="1"/>
</dbReference>
<dbReference type="FunFam" id="3.40.50.300:FF:000392">
    <property type="entry name" value="Zinc import ATP-binding protein ZnuC"/>
    <property type="match status" value="1"/>
</dbReference>
<dbReference type="OrthoDB" id="9780942at2"/>
<dbReference type="SMART" id="SM00382">
    <property type="entry name" value="AAA"/>
    <property type="match status" value="1"/>
</dbReference>
<comment type="caution">
    <text evidence="12">The sequence shown here is derived from an EMBL/GenBank/DDBJ whole genome shotgun (WGS) entry which is preliminary data.</text>
</comment>
<keyword evidence="3" id="KW-0997">Cell inner membrane</keyword>
<evidence type="ECO:0000256" key="10">
    <source>
        <dbReference type="ARBA" id="ARBA00023136"/>
    </source>
</evidence>
<dbReference type="GO" id="GO:0016887">
    <property type="term" value="F:ATP hydrolysis activity"/>
    <property type="evidence" value="ECO:0007669"/>
    <property type="project" value="InterPro"/>
</dbReference>
<keyword evidence="4" id="KW-0547">Nucleotide-binding</keyword>
<dbReference type="GO" id="GO:0005524">
    <property type="term" value="F:ATP binding"/>
    <property type="evidence" value="ECO:0007669"/>
    <property type="project" value="UniProtKB-KW"/>
</dbReference>
<gene>
    <name evidence="12" type="primary">znuC</name>
    <name evidence="12" type="ORF">EH243_12420</name>
</gene>
<keyword evidence="7" id="KW-0864">Zinc transport</keyword>
<dbReference type="AlphaFoldDB" id="A0A430KPS5"/>
<dbReference type="NCBIfam" id="NF007090">
    <property type="entry name" value="PRK09544.1"/>
    <property type="match status" value="1"/>
</dbReference>
<dbReference type="CDD" id="cd03235">
    <property type="entry name" value="ABC_Metallic_Cations"/>
    <property type="match status" value="1"/>
</dbReference>
<dbReference type="RefSeq" id="WP_126158992.1">
    <property type="nucleotide sequence ID" value="NZ_RQXW01000010.1"/>
</dbReference>
<dbReference type="Gene3D" id="3.40.50.300">
    <property type="entry name" value="P-loop containing nucleotide triphosphate hydrolases"/>
    <property type="match status" value="1"/>
</dbReference>
<evidence type="ECO:0000313" key="12">
    <source>
        <dbReference type="EMBL" id="RTE65465.1"/>
    </source>
</evidence>
<dbReference type="InterPro" id="IPR003593">
    <property type="entry name" value="AAA+_ATPase"/>
</dbReference>
<evidence type="ECO:0000256" key="1">
    <source>
        <dbReference type="ARBA" id="ARBA00022448"/>
    </source>
</evidence>
<dbReference type="Pfam" id="PF00005">
    <property type="entry name" value="ABC_tran"/>
    <property type="match status" value="1"/>
</dbReference>
<dbReference type="SUPFAM" id="SSF52540">
    <property type="entry name" value="P-loop containing nucleoside triphosphate hydrolases"/>
    <property type="match status" value="1"/>
</dbReference>
<sequence length="264" mass="28796">MSLVDVNNLSIIYGENSVVSNVSMQLKRGEITTLIGPNGAGKTTLIKAILGLITPSSGQISRSESLQIGYMPQKLHIDPTFPLTVERFLKTAAFSSTQDRLQALESVGAEKLLKQSVHSLSGGETQRVMLARSLLRKPDLLVLDEPAQGVDVNGQIELYNLIAQIRDRYGCAVLMISHDLHLVMAATDQVVCLNHHICCSGHPAQVSNDPSYIELFGIPGAENLAFYSHHHNHQHDRRGEIINAKTDISEIPGENHSSHCGGDH</sequence>
<reference evidence="12 13" key="1">
    <citation type="submission" date="2018-11" db="EMBL/GenBank/DDBJ databases">
        <title>The draft genome sequence of Amphritea opalescens ANRC-JH13T.</title>
        <authorList>
            <person name="Fang Z."/>
            <person name="Zhang Y."/>
            <person name="Han X."/>
        </authorList>
    </citation>
    <scope>NUCLEOTIDE SEQUENCE [LARGE SCALE GENOMIC DNA]</scope>
    <source>
        <strain evidence="12 13">ANRC-JH13</strain>
    </source>
</reference>
<keyword evidence="13" id="KW-1185">Reference proteome</keyword>
<dbReference type="PROSITE" id="PS50893">
    <property type="entry name" value="ABC_TRANSPORTER_2"/>
    <property type="match status" value="1"/>
</dbReference>
<evidence type="ECO:0000259" key="11">
    <source>
        <dbReference type="PROSITE" id="PS50893"/>
    </source>
</evidence>
<evidence type="ECO:0000256" key="4">
    <source>
        <dbReference type="ARBA" id="ARBA00022741"/>
    </source>
</evidence>
<keyword evidence="5" id="KW-0862">Zinc</keyword>
<keyword evidence="1" id="KW-0813">Transport</keyword>
<evidence type="ECO:0000256" key="8">
    <source>
        <dbReference type="ARBA" id="ARBA00022967"/>
    </source>
</evidence>
<keyword evidence="6 12" id="KW-0067">ATP-binding</keyword>
<evidence type="ECO:0000256" key="7">
    <source>
        <dbReference type="ARBA" id="ARBA00022906"/>
    </source>
</evidence>
<name>A0A430KPS5_9GAMM</name>
<evidence type="ECO:0000256" key="9">
    <source>
        <dbReference type="ARBA" id="ARBA00023065"/>
    </source>
</evidence>
<accession>A0A430KPS5</accession>
<evidence type="ECO:0000313" key="13">
    <source>
        <dbReference type="Proteomes" id="UP000283087"/>
    </source>
</evidence>
<keyword evidence="9" id="KW-0406">Ion transport</keyword>
<evidence type="ECO:0000256" key="5">
    <source>
        <dbReference type="ARBA" id="ARBA00022833"/>
    </source>
</evidence>
<keyword evidence="10" id="KW-0472">Membrane</keyword>
<evidence type="ECO:0000256" key="6">
    <source>
        <dbReference type="ARBA" id="ARBA00022840"/>
    </source>
</evidence>
<organism evidence="12 13">
    <name type="scientific">Amphritea opalescens</name>
    <dbReference type="NCBI Taxonomy" id="2490544"/>
    <lineage>
        <taxon>Bacteria</taxon>
        <taxon>Pseudomonadati</taxon>
        <taxon>Pseudomonadota</taxon>
        <taxon>Gammaproteobacteria</taxon>
        <taxon>Oceanospirillales</taxon>
        <taxon>Oceanospirillaceae</taxon>
        <taxon>Amphritea</taxon>
    </lineage>
</organism>
<evidence type="ECO:0000256" key="2">
    <source>
        <dbReference type="ARBA" id="ARBA00022475"/>
    </source>
</evidence>
<dbReference type="GO" id="GO:0006829">
    <property type="term" value="P:zinc ion transport"/>
    <property type="evidence" value="ECO:0007669"/>
    <property type="project" value="UniProtKB-KW"/>
</dbReference>
<dbReference type="InterPro" id="IPR050153">
    <property type="entry name" value="Metal_Ion_Import_ABC"/>
</dbReference>
<dbReference type="InterPro" id="IPR003439">
    <property type="entry name" value="ABC_transporter-like_ATP-bd"/>
</dbReference>
<dbReference type="Proteomes" id="UP000283087">
    <property type="component" value="Unassembled WGS sequence"/>
</dbReference>
<keyword evidence="2" id="KW-1003">Cell membrane</keyword>
<dbReference type="EMBL" id="RQXW01000010">
    <property type="protein sequence ID" value="RTE65465.1"/>
    <property type="molecule type" value="Genomic_DNA"/>
</dbReference>
<dbReference type="InterPro" id="IPR027417">
    <property type="entry name" value="P-loop_NTPase"/>
</dbReference>
<evidence type="ECO:0000256" key="3">
    <source>
        <dbReference type="ARBA" id="ARBA00022519"/>
    </source>
</evidence>
<dbReference type="PANTHER" id="PTHR42734:SF9">
    <property type="entry name" value="ZINC IMPORT ATP-BINDING PROTEIN ZNUC"/>
    <property type="match status" value="1"/>
</dbReference>
<feature type="domain" description="ABC transporter" evidence="11">
    <location>
        <begin position="4"/>
        <end position="219"/>
    </location>
</feature>
<dbReference type="GO" id="GO:0010043">
    <property type="term" value="P:response to zinc ion"/>
    <property type="evidence" value="ECO:0007669"/>
    <property type="project" value="TreeGrafter"/>
</dbReference>
<proteinExistence type="predicted"/>
<keyword evidence="8" id="KW-1278">Translocase</keyword>
<protein>
    <submittedName>
        <fullName evidence="12">Zinc ABC transporter ATP-binding protein ZnuC</fullName>
    </submittedName>
</protein>